<gene>
    <name evidence="3" type="ORF">ABS362_13915</name>
</gene>
<feature type="chain" id="PRO_5046239074" description="DUF3592 domain-containing protein" evidence="2">
    <location>
        <begin position="21"/>
        <end position="167"/>
    </location>
</feature>
<feature type="signal peptide" evidence="2">
    <location>
        <begin position="1"/>
        <end position="20"/>
    </location>
</feature>
<dbReference type="Proteomes" id="UP001476807">
    <property type="component" value="Unassembled WGS sequence"/>
</dbReference>
<evidence type="ECO:0000313" key="4">
    <source>
        <dbReference type="Proteomes" id="UP001476807"/>
    </source>
</evidence>
<evidence type="ECO:0008006" key="5">
    <source>
        <dbReference type="Google" id="ProtNLM"/>
    </source>
</evidence>
<dbReference type="EMBL" id="JBEOKT010000013">
    <property type="protein sequence ID" value="MER2998646.1"/>
    <property type="molecule type" value="Genomic_DNA"/>
</dbReference>
<evidence type="ECO:0000256" key="2">
    <source>
        <dbReference type="SAM" id="SignalP"/>
    </source>
</evidence>
<keyword evidence="2" id="KW-0732">Signal</keyword>
<keyword evidence="1" id="KW-0812">Transmembrane</keyword>
<keyword evidence="4" id="KW-1185">Reference proteome</keyword>
<sequence>MAKFLLTLIVAIVVCVSADAQKVSFAINYSSLNDKTGQNYYEVKQVTIVEKETANPEREMMEETAKLRIQGREDAKLYYRSKGIFWGTMGTTILYPAAGLVTGTIVSVVSPSTASAANPNAHLMKEPAYEEAFKKQAHRKRFGNAAAGFGIGVVVLGVVSKVIVGGL</sequence>
<comment type="caution">
    <text evidence="3">The sequence shown here is derived from an EMBL/GenBank/DDBJ whole genome shotgun (WGS) entry which is preliminary data.</text>
</comment>
<accession>A0ABV1RW76</accession>
<dbReference type="RefSeq" id="WP_350413100.1">
    <property type="nucleotide sequence ID" value="NZ_JBEOKT010000013.1"/>
</dbReference>
<organism evidence="3 4">
    <name type="scientific">Pontibacter populi</name>
    <dbReference type="NCBI Taxonomy" id="890055"/>
    <lineage>
        <taxon>Bacteria</taxon>
        <taxon>Pseudomonadati</taxon>
        <taxon>Bacteroidota</taxon>
        <taxon>Cytophagia</taxon>
        <taxon>Cytophagales</taxon>
        <taxon>Hymenobacteraceae</taxon>
        <taxon>Pontibacter</taxon>
    </lineage>
</organism>
<evidence type="ECO:0000313" key="3">
    <source>
        <dbReference type="EMBL" id="MER2998646.1"/>
    </source>
</evidence>
<feature type="transmembrane region" description="Helical" evidence="1">
    <location>
        <begin position="84"/>
        <end position="109"/>
    </location>
</feature>
<keyword evidence="1" id="KW-1133">Transmembrane helix</keyword>
<reference evidence="3 4" key="1">
    <citation type="submission" date="2024-06" db="EMBL/GenBank/DDBJ databases">
        <title>Pontibacter populi HYL7-15.</title>
        <authorList>
            <person name="Kim M.K."/>
        </authorList>
    </citation>
    <scope>NUCLEOTIDE SEQUENCE [LARGE SCALE GENOMIC DNA]</scope>
    <source>
        <strain evidence="3 4">HYL7-15</strain>
    </source>
</reference>
<keyword evidence="1" id="KW-0472">Membrane</keyword>
<feature type="transmembrane region" description="Helical" evidence="1">
    <location>
        <begin position="142"/>
        <end position="164"/>
    </location>
</feature>
<protein>
    <recommendedName>
        <fullName evidence="5">DUF3592 domain-containing protein</fullName>
    </recommendedName>
</protein>
<name>A0ABV1RW76_9BACT</name>
<proteinExistence type="predicted"/>
<evidence type="ECO:0000256" key="1">
    <source>
        <dbReference type="SAM" id="Phobius"/>
    </source>
</evidence>